<evidence type="ECO:0000256" key="1">
    <source>
        <dbReference type="SAM" id="MobiDB-lite"/>
    </source>
</evidence>
<name>A0A2W5UYE6_9CAUL</name>
<proteinExistence type="predicted"/>
<feature type="region of interest" description="Disordered" evidence="1">
    <location>
        <begin position="1"/>
        <end position="67"/>
    </location>
</feature>
<dbReference type="Proteomes" id="UP000249393">
    <property type="component" value="Unassembled WGS sequence"/>
</dbReference>
<organism evidence="2 3">
    <name type="scientific">Caulobacter segnis</name>
    <dbReference type="NCBI Taxonomy" id="88688"/>
    <lineage>
        <taxon>Bacteria</taxon>
        <taxon>Pseudomonadati</taxon>
        <taxon>Pseudomonadota</taxon>
        <taxon>Alphaproteobacteria</taxon>
        <taxon>Caulobacterales</taxon>
        <taxon>Caulobacteraceae</taxon>
        <taxon>Caulobacter</taxon>
    </lineage>
</organism>
<accession>A0A2W5UYE6</accession>
<reference evidence="2 3" key="1">
    <citation type="submission" date="2017-08" db="EMBL/GenBank/DDBJ databases">
        <title>Infants hospitalized years apart are colonized by the same room-sourced microbial strains.</title>
        <authorList>
            <person name="Brooks B."/>
            <person name="Olm M.R."/>
            <person name="Firek B.A."/>
            <person name="Baker R."/>
            <person name="Thomas B.C."/>
            <person name="Morowitz M.J."/>
            <person name="Banfield J.F."/>
        </authorList>
    </citation>
    <scope>NUCLEOTIDE SEQUENCE [LARGE SCALE GENOMIC DNA]</scope>
    <source>
        <strain evidence="2">S2_003_000_R2_4</strain>
    </source>
</reference>
<protein>
    <submittedName>
        <fullName evidence="2">Uncharacterized protein</fullName>
    </submittedName>
</protein>
<dbReference type="EMBL" id="QFQZ01000072">
    <property type="protein sequence ID" value="PZR31972.1"/>
    <property type="molecule type" value="Genomic_DNA"/>
</dbReference>
<comment type="caution">
    <text evidence="2">The sequence shown here is derived from an EMBL/GenBank/DDBJ whole genome shotgun (WGS) entry which is preliminary data.</text>
</comment>
<dbReference type="RefSeq" id="WP_304280979.1">
    <property type="nucleotide sequence ID" value="NZ_QFQZ01000072.1"/>
</dbReference>
<dbReference type="AlphaFoldDB" id="A0A2W5UYE6"/>
<gene>
    <name evidence="2" type="ORF">DI526_18070</name>
</gene>
<feature type="compositionally biased region" description="Basic and acidic residues" evidence="1">
    <location>
        <begin position="29"/>
        <end position="42"/>
    </location>
</feature>
<evidence type="ECO:0000313" key="3">
    <source>
        <dbReference type="Proteomes" id="UP000249393"/>
    </source>
</evidence>
<sequence length="67" mass="6903">MAEQPNTDGRKANEAESLGDFTALGGKDSVQKTGEESRKRAGPDGPDATEVGNTFKGPAGDPAEGKR</sequence>
<evidence type="ECO:0000313" key="2">
    <source>
        <dbReference type="EMBL" id="PZR31972.1"/>
    </source>
</evidence>